<dbReference type="GO" id="GO:0003676">
    <property type="term" value="F:nucleic acid binding"/>
    <property type="evidence" value="ECO:0007669"/>
    <property type="project" value="InterPro"/>
</dbReference>
<evidence type="ECO:0000259" key="2">
    <source>
        <dbReference type="Pfam" id="PF13456"/>
    </source>
</evidence>
<dbReference type="GO" id="GO:0004523">
    <property type="term" value="F:RNA-DNA hybrid ribonuclease activity"/>
    <property type="evidence" value="ECO:0007669"/>
    <property type="project" value="InterPro"/>
</dbReference>
<dbReference type="InterPro" id="IPR002156">
    <property type="entry name" value="RNaseH_domain"/>
</dbReference>
<dbReference type="InterPro" id="IPR026960">
    <property type="entry name" value="RVT-Znf"/>
</dbReference>
<dbReference type="PANTHER" id="PTHR31635">
    <property type="entry name" value="REVERSE TRANSCRIPTASE DOMAIN-CONTAINING PROTEIN-RELATED"/>
    <property type="match status" value="1"/>
</dbReference>
<evidence type="ECO:0000259" key="1">
    <source>
        <dbReference type="Pfam" id="PF00078"/>
    </source>
</evidence>
<feature type="domain" description="RNase H type-1" evidence="2">
    <location>
        <begin position="408"/>
        <end position="484"/>
    </location>
</feature>
<dbReference type="Proteomes" id="UP001280121">
    <property type="component" value="Unassembled WGS sequence"/>
</dbReference>
<proteinExistence type="predicted"/>
<protein>
    <recommendedName>
        <fullName evidence="6">Reverse transcriptase</fullName>
    </recommendedName>
</protein>
<dbReference type="Pfam" id="PF00078">
    <property type="entry name" value="RVT_1"/>
    <property type="match status" value="1"/>
</dbReference>
<evidence type="ECO:0000259" key="3">
    <source>
        <dbReference type="Pfam" id="PF13966"/>
    </source>
</evidence>
<feature type="domain" description="Reverse transcriptase zinc-binding" evidence="3">
    <location>
        <begin position="290"/>
        <end position="354"/>
    </location>
</feature>
<organism evidence="4 5">
    <name type="scientific">Dipteronia dyeriana</name>
    <dbReference type="NCBI Taxonomy" id="168575"/>
    <lineage>
        <taxon>Eukaryota</taxon>
        <taxon>Viridiplantae</taxon>
        <taxon>Streptophyta</taxon>
        <taxon>Embryophyta</taxon>
        <taxon>Tracheophyta</taxon>
        <taxon>Spermatophyta</taxon>
        <taxon>Magnoliopsida</taxon>
        <taxon>eudicotyledons</taxon>
        <taxon>Gunneridae</taxon>
        <taxon>Pentapetalae</taxon>
        <taxon>rosids</taxon>
        <taxon>malvids</taxon>
        <taxon>Sapindales</taxon>
        <taxon>Sapindaceae</taxon>
        <taxon>Hippocastanoideae</taxon>
        <taxon>Acereae</taxon>
        <taxon>Dipteronia</taxon>
    </lineage>
</organism>
<dbReference type="EMBL" id="JANJYI010000001">
    <property type="protein sequence ID" value="KAK2661828.1"/>
    <property type="molecule type" value="Genomic_DNA"/>
</dbReference>
<dbReference type="Pfam" id="PF13966">
    <property type="entry name" value="zf-RVT"/>
    <property type="match status" value="1"/>
</dbReference>
<accession>A0AAE0CT23</accession>
<evidence type="ECO:0008006" key="6">
    <source>
        <dbReference type="Google" id="ProtNLM"/>
    </source>
</evidence>
<dbReference type="PANTHER" id="PTHR31635:SF196">
    <property type="entry name" value="REVERSE TRANSCRIPTASE DOMAIN-CONTAINING PROTEIN-RELATED"/>
    <property type="match status" value="1"/>
</dbReference>
<reference evidence="4" key="1">
    <citation type="journal article" date="2023" name="Plant J.">
        <title>Genome sequences and population genomics provide insights into the demographic history, inbreeding, and mutation load of two 'living fossil' tree species of Dipteronia.</title>
        <authorList>
            <person name="Feng Y."/>
            <person name="Comes H.P."/>
            <person name="Chen J."/>
            <person name="Zhu S."/>
            <person name="Lu R."/>
            <person name="Zhang X."/>
            <person name="Li P."/>
            <person name="Qiu J."/>
            <person name="Olsen K.M."/>
            <person name="Qiu Y."/>
        </authorList>
    </citation>
    <scope>NUCLEOTIDE SEQUENCE</scope>
    <source>
        <strain evidence="4">KIB01</strain>
    </source>
</reference>
<keyword evidence="5" id="KW-1185">Reference proteome</keyword>
<dbReference type="Pfam" id="PF13456">
    <property type="entry name" value="RVT_3"/>
    <property type="match status" value="1"/>
</dbReference>
<sequence length="494" mass="57870">MGDFRPISLCNLNYKVIAKAMTNRLRGVLDVIISEAQCAFIPGRLISDNTIIGFECLSKIKWWKRKNGSMAMKLDMSKAYDQVEWRFIDLMVVKMGILRNYSEAFGQLVNFNISAICISSSISLEKRKSLAGLVGIKLVDCHERYHSLPCFSGRSKRKLFIDRVDKVWNRIKGWGFRDLETFNRALLAKQGWRIFKNLNSLAARVLKGCYFNNLNFLDISPYKKGSYVWNSLIWGIAILDKGMRWKVGNEEVEDRRVWHLEKNGVYSVRSGNWLRRNLDSNLYQVNSSVVRVWWRKLWKLDIPTKIKLFIWKTCFDWIPIYADLNRRRINCDVKCLICYKHTESTLHALWECPNLKYDRKIWMPKVWWSRNYVDDLYKVNRRSIHTTKKVEEDRWRPPNQGKRKINCGVTIDNNKRLTGVGSIIRDDCERVMSCISHRCDTNFDSTTAKALAVLNGLEFSRDCGLKVDVVETDSEEDFKKVNFKFVSKMANRVA</sequence>
<dbReference type="InterPro" id="IPR000477">
    <property type="entry name" value="RT_dom"/>
</dbReference>
<dbReference type="AlphaFoldDB" id="A0AAE0CT23"/>
<evidence type="ECO:0000313" key="5">
    <source>
        <dbReference type="Proteomes" id="UP001280121"/>
    </source>
</evidence>
<comment type="caution">
    <text evidence="4">The sequence shown here is derived from an EMBL/GenBank/DDBJ whole genome shotgun (WGS) entry which is preliminary data.</text>
</comment>
<feature type="domain" description="Reverse transcriptase" evidence="1">
    <location>
        <begin position="2"/>
        <end position="97"/>
    </location>
</feature>
<name>A0AAE0CT23_9ROSI</name>
<evidence type="ECO:0000313" key="4">
    <source>
        <dbReference type="EMBL" id="KAK2661828.1"/>
    </source>
</evidence>
<gene>
    <name evidence="4" type="ORF">Ddye_000402</name>
</gene>